<keyword evidence="2 8" id="KW-0349">Heme</keyword>
<dbReference type="GO" id="GO:0009055">
    <property type="term" value="F:electron transfer activity"/>
    <property type="evidence" value="ECO:0007669"/>
    <property type="project" value="InterPro"/>
</dbReference>
<comment type="subcellular location">
    <subcellularLocation>
        <location evidence="1">Membrane</location>
    </subcellularLocation>
</comment>
<keyword evidence="10" id="KW-0732">Signal</keyword>
<sequence length="287" mass="31536">MIKKLFGALALVLSCGTAVVHAADAGYPLESAPKPVTDLGALQNGAKIFVNYCLSCHSASAVRYNKLLQIGLTEEQIKNSLLFTGEGVGDMMDIAMSPKDAKAWLGTTPPDLSVIARAKSTNAGPSGADYIYTYLRTFYRDTSKATGWDNLVFPSVGMPHVMWDVQGPRTLTTTTVHQVSSDPANPEAPKVWERVTVTYDQDGYATSQKETLQGEAHASFDAKFTSLNPEKDAAFDMDVADLTAFLAWMSEPVQQDRKLIGIWVMLFLFIFLFVAYRLNAAFWKDVR</sequence>
<dbReference type="InterPro" id="IPR002326">
    <property type="entry name" value="Cyt_c1"/>
</dbReference>
<evidence type="ECO:0000256" key="1">
    <source>
        <dbReference type="ARBA" id="ARBA00004370"/>
    </source>
</evidence>
<dbReference type="GO" id="GO:0020037">
    <property type="term" value="F:heme binding"/>
    <property type="evidence" value="ECO:0007669"/>
    <property type="project" value="InterPro"/>
</dbReference>
<evidence type="ECO:0000256" key="7">
    <source>
        <dbReference type="ARBA" id="ARBA00023136"/>
    </source>
</evidence>
<evidence type="ECO:0000313" key="12">
    <source>
        <dbReference type="EMBL" id="PWF22125.1"/>
    </source>
</evidence>
<keyword evidence="3 9" id="KW-0812">Transmembrane</keyword>
<evidence type="ECO:0000256" key="2">
    <source>
        <dbReference type="ARBA" id="ARBA00022617"/>
    </source>
</evidence>
<dbReference type="RefSeq" id="WP_109062365.1">
    <property type="nucleotide sequence ID" value="NZ_QETA01000005.1"/>
</dbReference>
<dbReference type="Pfam" id="PF02167">
    <property type="entry name" value="Cytochrom_C1"/>
    <property type="match status" value="2"/>
</dbReference>
<keyword evidence="6 8" id="KW-0408">Iron</keyword>
<protein>
    <submittedName>
        <fullName evidence="12">Cytochrome c1</fullName>
    </submittedName>
</protein>
<dbReference type="EMBL" id="QETA01000005">
    <property type="protein sequence ID" value="PWF22125.1"/>
    <property type="molecule type" value="Genomic_DNA"/>
</dbReference>
<evidence type="ECO:0000256" key="3">
    <source>
        <dbReference type="ARBA" id="ARBA00022692"/>
    </source>
</evidence>
<evidence type="ECO:0000256" key="5">
    <source>
        <dbReference type="ARBA" id="ARBA00022989"/>
    </source>
</evidence>
<keyword evidence="5 9" id="KW-1133">Transmembrane helix</keyword>
<dbReference type="GO" id="GO:0016020">
    <property type="term" value="C:membrane"/>
    <property type="evidence" value="ECO:0007669"/>
    <property type="project" value="UniProtKB-SubCell"/>
</dbReference>
<evidence type="ECO:0000313" key="13">
    <source>
        <dbReference type="Proteomes" id="UP000245212"/>
    </source>
</evidence>
<evidence type="ECO:0000256" key="8">
    <source>
        <dbReference type="PIRSR" id="PIRSR602326-1"/>
    </source>
</evidence>
<accession>A0A2V1JVJ5</accession>
<gene>
    <name evidence="12" type="ORF">DD235_12130</name>
</gene>
<organism evidence="12 13">
    <name type="scientific">Corticimicrobacter populi</name>
    <dbReference type="NCBI Taxonomy" id="2175229"/>
    <lineage>
        <taxon>Bacteria</taxon>
        <taxon>Pseudomonadati</taxon>
        <taxon>Pseudomonadota</taxon>
        <taxon>Betaproteobacteria</taxon>
        <taxon>Burkholderiales</taxon>
        <taxon>Alcaligenaceae</taxon>
        <taxon>Corticimicrobacter</taxon>
    </lineage>
</organism>
<dbReference type="GO" id="GO:0046872">
    <property type="term" value="F:metal ion binding"/>
    <property type="evidence" value="ECO:0007669"/>
    <property type="project" value="UniProtKB-KW"/>
</dbReference>
<feature type="chain" id="PRO_5016107116" evidence="10">
    <location>
        <begin position="23"/>
        <end position="287"/>
    </location>
</feature>
<evidence type="ECO:0000256" key="9">
    <source>
        <dbReference type="SAM" id="Phobius"/>
    </source>
</evidence>
<dbReference type="PANTHER" id="PTHR10266:SF3">
    <property type="entry name" value="CYTOCHROME C1, HEME PROTEIN, MITOCHONDRIAL"/>
    <property type="match status" value="1"/>
</dbReference>
<keyword evidence="7 9" id="KW-0472">Membrane</keyword>
<evidence type="ECO:0000259" key="11">
    <source>
        <dbReference type="PROSITE" id="PS51007"/>
    </source>
</evidence>
<feature type="binding site" description="covalent" evidence="8">
    <location>
        <position position="53"/>
    </location>
    <ligand>
        <name>heme c</name>
        <dbReference type="ChEBI" id="CHEBI:61717"/>
    </ligand>
</feature>
<evidence type="ECO:0000256" key="6">
    <source>
        <dbReference type="ARBA" id="ARBA00023004"/>
    </source>
</evidence>
<name>A0A2V1JVJ5_9BURK</name>
<feature type="signal peptide" evidence="10">
    <location>
        <begin position="1"/>
        <end position="22"/>
    </location>
</feature>
<dbReference type="PANTHER" id="PTHR10266">
    <property type="entry name" value="CYTOCHROME C1"/>
    <property type="match status" value="1"/>
</dbReference>
<feature type="binding site" description="covalent" evidence="8">
    <location>
        <position position="56"/>
    </location>
    <ligand>
        <name>heme c</name>
        <dbReference type="ChEBI" id="CHEBI:61717"/>
    </ligand>
</feature>
<dbReference type="AlphaFoldDB" id="A0A2V1JVJ5"/>
<dbReference type="PROSITE" id="PS51007">
    <property type="entry name" value="CYTC"/>
    <property type="match status" value="1"/>
</dbReference>
<reference evidence="13" key="1">
    <citation type="submission" date="2018-05" db="EMBL/GenBank/DDBJ databases">
        <authorList>
            <person name="Li Y."/>
        </authorList>
    </citation>
    <scope>NUCLEOTIDE SEQUENCE [LARGE SCALE GENOMIC DNA]</scope>
    <source>
        <strain evidence="13">3d-2-2</strain>
    </source>
</reference>
<feature type="binding site" description="covalent" evidence="8">
    <location>
        <position position="57"/>
    </location>
    <ligand>
        <name>heme c</name>
        <dbReference type="ChEBI" id="CHEBI:61717"/>
    </ligand>
</feature>
<dbReference type="SUPFAM" id="SSF46626">
    <property type="entry name" value="Cytochrome c"/>
    <property type="match status" value="1"/>
</dbReference>
<feature type="transmembrane region" description="Helical" evidence="9">
    <location>
        <begin position="259"/>
        <end position="278"/>
    </location>
</feature>
<dbReference type="InterPro" id="IPR036909">
    <property type="entry name" value="Cyt_c-like_dom_sf"/>
</dbReference>
<evidence type="ECO:0000256" key="4">
    <source>
        <dbReference type="ARBA" id="ARBA00022723"/>
    </source>
</evidence>
<dbReference type="PROSITE" id="PS51257">
    <property type="entry name" value="PROKAR_LIPOPROTEIN"/>
    <property type="match status" value="1"/>
</dbReference>
<evidence type="ECO:0000256" key="10">
    <source>
        <dbReference type="SAM" id="SignalP"/>
    </source>
</evidence>
<keyword evidence="13" id="KW-1185">Reference proteome</keyword>
<dbReference type="InterPro" id="IPR009056">
    <property type="entry name" value="Cyt_c-like_dom"/>
</dbReference>
<comment type="cofactor">
    <cofactor evidence="8">
        <name>heme c</name>
        <dbReference type="ChEBI" id="CHEBI:61717"/>
    </cofactor>
    <text evidence="8">Binds 1 heme c group covalently per subunit.</text>
</comment>
<dbReference type="Gene3D" id="1.10.760.10">
    <property type="entry name" value="Cytochrome c-like domain"/>
    <property type="match status" value="1"/>
</dbReference>
<feature type="domain" description="Cytochrome c" evidence="11">
    <location>
        <begin position="40"/>
        <end position="139"/>
    </location>
</feature>
<comment type="caution">
    <text evidence="12">The sequence shown here is derived from an EMBL/GenBank/DDBJ whole genome shotgun (WGS) entry which is preliminary data.</text>
</comment>
<keyword evidence="4 8" id="KW-0479">Metal-binding</keyword>
<proteinExistence type="predicted"/>
<dbReference type="Proteomes" id="UP000245212">
    <property type="component" value="Unassembled WGS sequence"/>
</dbReference>